<evidence type="ECO:0000313" key="2">
    <source>
        <dbReference type="EMBL" id="PTF66269.1"/>
    </source>
</evidence>
<comment type="caution">
    <text evidence="2">The sequence shown here is derived from an EMBL/GenBank/DDBJ whole genome shotgun (WGS) entry which is preliminary data.</text>
</comment>
<dbReference type="GO" id="GO:0051082">
    <property type="term" value="F:unfolded protein binding"/>
    <property type="evidence" value="ECO:0007669"/>
    <property type="project" value="InterPro"/>
</dbReference>
<dbReference type="GO" id="GO:0016530">
    <property type="term" value="F:metallochaperone activity"/>
    <property type="evidence" value="ECO:0007669"/>
    <property type="project" value="TreeGrafter"/>
</dbReference>
<reference evidence="2 3" key="1">
    <citation type="journal article" date="2016" name="Front. Microbiol.">
        <title>Comprehensive Phylogenetic Analysis of Bovine Non-aureus Staphylococci Species Based on Whole-Genome Sequencing.</title>
        <authorList>
            <person name="Naushad S."/>
            <person name="Barkema H.W."/>
            <person name="Luby C."/>
            <person name="Condas L.A."/>
            <person name="Nobrega D.B."/>
            <person name="Carson D.A."/>
            <person name="De Buck J."/>
        </authorList>
    </citation>
    <scope>NUCLEOTIDE SEQUENCE [LARGE SCALE GENOMIC DNA]</scope>
    <source>
        <strain evidence="2 3">SNUC 3829</strain>
    </source>
</reference>
<evidence type="ECO:0000256" key="1">
    <source>
        <dbReference type="ARBA" id="ARBA00023063"/>
    </source>
</evidence>
<evidence type="ECO:0000313" key="3">
    <source>
        <dbReference type="Proteomes" id="UP000241208"/>
    </source>
</evidence>
<organism evidence="2 3">
    <name type="scientific">Staphylococcus cohnii</name>
    <dbReference type="NCBI Taxonomy" id="29382"/>
    <lineage>
        <taxon>Bacteria</taxon>
        <taxon>Bacillati</taxon>
        <taxon>Bacillota</taxon>
        <taxon>Bacilli</taxon>
        <taxon>Bacillales</taxon>
        <taxon>Staphylococcaceae</taxon>
        <taxon>Staphylococcus</taxon>
        <taxon>Staphylococcus cohnii species complex</taxon>
    </lineage>
</organism>
<dbReference type="PANTHER" id="PTHR43680">
    <property type="entry name" value="NITRATE REDUCTASE MOLYBDENUM COFACTOR ASSEMBLY CHAPERONE"/>
    <property type="match status" value="1"/>
</dbReference>
<dbReference type="InterPro" id="IPR036411">
    <property type="entry name" value="TorD-like_sf"/>
</dbReference>
<dbReference type="GO" id="GO:0042128">
    <property type="term" value="P:nitrate assimilation"/>
    <property type="evidence" value="ECO:0007669"/>
    <property type="project" value="UniProtKB-KW"/>
</dbReference>
<dbReference type="EMBL" id="PYZR01000066">
    <property type="protein sequence ID" value="PTF66269.1"/>
    <property type="molecule type" value="Genomic_DNA"/>
</dbReference>
<dbReference type="SUPFAM" id="SSF89155">
    <property type="entry name" value="TorD-like"/>
    <property type="match status" value="1"/>
</dbReference>
<dbReference type="RefSeq" id="WP_107384347.1">
    <property type="nucleotide sequence ID" value="NZ_JABXWY010000001.1"/>
</dbReference>
<dbReference type="PANTHER" id="PTHR43680:SF2">
    <property type="entry name" value="NITRATE REDUCTASE MOLYBDENUM COFACTOR ASSEMBLY CHAPERONE NARJ"/>
    <property type="match status" value="1"/>
</dbReference>
<dbReference type="InterPro" id="IPR020945">
    <property type="entry name" value="DMSO/NO3_reduct_chaperone"/>
</dbReference>
<dbReference type="Pfam" id="PF02613">
    <property type="entry name" value="Nitrate_red_del"/>
    <property type="match status" value="1"/>
</dbReference>
<dbReference type="GO" id="GO:0051131">
    <property type="term" value="P:chaperone-mediated protein complex assembly"/>
    <property type="evidence" value="ECO:0007669"/>
    <property type="project" value="InterPro"/>
</dbReference>
<dbReference type="AlphaFoldDB" id="A0A2T4LSD6"/>
<name>A0A2T4LSD6_9STAP</name>
<proteinExistence type="predicted"/>
<keyword evidence="1" id="KW-0534">Nitrate assimilation</keyword>
<sequence>MINIEQFKSFQETLGYFAQQLEFPKKMTLHSNIFESIIHNQHPAYKDLMTYRQQVHEYTFLEFQQLYSNTFDFNKNAPLYMTYNKFDTQKERGQLLAKLKVLYEMFGLKMADNELSDFLPLMLEFLYVAQWQNDPRAKGNIEFVIMIIEDGTYAMANHLAERNSPYYYLIKALRETLKVCIEPTNEVKANV</sequence>
<dbReference type="NCBIfam" id="TIGR00684">
    <property type="entry name" value="narJ"/>
    <property type="match status" value="1"/>
</dbReference>
<protein>
    <submittedName>
        <fullName evidence="2">Nitrate reductase molybdenum cofactor assembly chaperone</fullName>
    </submittedName>
</protein>
<accession>A0A2T4LSD6</accession>
<dbReference type="InterPro" id="IPR003765">
    <property type="entry name" value="NO3_reductase_chaperone_NarJ"/>
</dbReference>
<dbReference type="Proteomes" id="UP000241208">
    <property type="component" value="Unassembled WGS sequence"/>
</dbReference>
<gene>
    <name evidence="2" type="primary">narJ</name>
    <name evidence="2" type="ORF">BUY34_06925</name>
</gene>